<evidence type="ECO:0000313" key="3">
    <source>
        <dbReference type="Proteomes" id="UP000712080"/>
    </source>
</evidence>
<feature type="chain" id="PRO_5036971682" evidence="1">
    <location>
        <begin position="18"/>
        <end position="212"/>
    </location>
</feature>
<name>A0A972JH31_9FLAO</name>
<sequence length="212" mass="24260">MKNLVLLIFLFPVIAFAQYNPGTVTLNDGSVKSGFIEIPEFQDSKLKFRSTEKASVEKLKVETVKEFEITNREGQTEKFITLKTARNRNLRDGFKINEEKSFLKIVKKNRIAIYIAHFKGTTTMGRASGGISSQQFGGDKYFLQREGDDFAFSIGDHRYDLDFMTGMSTYAVIHENYKEICPEFIEKLKQADLPVSRFGEFVDIYDTACPQK</sequence>
<accession>A0A972JH31</accession>
<dbReference type="EMBL" id="JAAMPU010000107">
    <property type="protein sequence ID" value="NMH28811.1"/>
    <property type="molecule type" value="Genomic_DNA"/>
</dbReference>
<evidence type="ECO:0000256" key="1">
    <source>
        <dbReference type="SAM" id="SignalP"/>
    </source>
</evidence>
<evidence type="ECO:0000313" key="2">
    <source>
        <dbReference type="EMBL" id="NMH28811.1"/>
    </source>
</evidence>
<dbReference type="Proteomes" id="UP000712080">
    <property type="component" value="Unassembled WGS sequence"/>
</dbReference>
<organism evidence="2 3">
    <name type="scientific">Flavobacterium silvaticum</name>
    <dbReference type="NCBI Taxonomy" id="1852020"/>
    <lineage>
        <taxon>Bacteria</taxon>
        <taxon>Pseudomonadati</taxon>
        <taxon>Bacteroidota</taxon>
        <taxon>Flavobacteriia</taxon>
        <taxon>Flavobacteriales</taxon>
        <taxon>Flavobacteriaceae</taxon>
        <taxon>Flavobacterium</taxon>
    </lineage>
</organism>
<gene>
    <name evidence="2" type="ORF">G6047_12275</name>
</gene>
<dbReference type="AlphaFoldDB" id="A0A972JH31"/>
<protein>
    <submittedName>
        <fullName evidence="2">Uncharacterized protein</fullName>
    </submittedName>
</protein>
<reference evidence="2" key="1">
    <citation type="submission" date="2020-02" db="EMBL/GenBank/DDBJ databases">
        <title>Flavobacterium sp. genome.</title>
        <authorList>
            <person name="Jung H.S."/>
            <person name="Baek J.H."/>
            <person name="Jeon C.O."/>
        </authorList>
    </citation>
    <scope>NUCLEOTIDE SEQUENCE</scope>
    <source>
        <strain evidence="2">SE-s28</strain>
    </source>
</reference>
<dbReference type="RefSeq" id="WP_169527922.1">
    <property type="nucleotide sequence ID" value="NZ_JAAMPU010000107.1"/>
</dbReference>
<comment type="caution">
    <text evidence="2">The sequence shown here is derived from an EMBL/GenBank/DDBJ whole genome shotgun (WGS) entry which is preliminary data.</text>
</comment>
<proteinExistence type="predicted"/>
<feature type="signal peptide" evidence="1">
    <location>
        <begin position="1"/>
        <end position="17"/>
    </location>
</feature>
<keyword evidence="1" id="KW-0732">Signal</keyword>
<keyword evidence="3" id="KW-1185">Reference proteome</keyword>